<protein>
    <recommendedName>
        <fullName evidence="4">Peptidoglycan-binding protein CsiV</fullName>
    </recommendedName>
</protein>
<dbReference type="Pfam" id="PF10972">
    <property type="entry name" value="CsiV"/>
    <property type="match status" value="2"/>
</dbReference>
<proteinExistence type="predicted"/>
<comment type="caution">
    <text evidence="2">The sequence shown here is derived from an EMBL/GenBank/DDBJ whole genome shotgun (WGS) entry which is preliminary data.</text>
</comment>
<evidence type="ECO:0000256" key="1">
    <source>
        <dbReference type="SAM" id="SignalP"/>
    </source>
</evidence>
<accession>A0A3M4BB64</accession>
<evidence type="ECO:0000313" key="3">
    <source>
        <dbReference type="Proteomes" id="UP000267908"/>
    </source>
</evidence>
<dbReference type="EMBL" id="RBQG01000081">
    <property type="protein sequence ID" value="RMP16371.1"/>
    <property type="molecule type" value="Genomic_DNA"/>
</dbReference>
<feature type="chain" id="PRO_5018029303" description="Peptidoglycan-binding protein CsiV" evidence="1">
    <location>
        <begin position="26"/>
        <end position="179"/>
    </location>
</feature>
<reference evidence="2 3" key="1">
    <citation type="submission" date="2018-08" db="EMBL/GenBank/DDBJ databases">
        <title>Recombination of ecologically and evolutionarily significant loci maintains genetic cohesion in the Pseudomonas syringae species complex.</title>
        <authorList>
            <person name="Dillon M."/>
            <person name="Thakur S."/>
            <person name="Almeida R.N.D."/>
            <person name="Weir B.S."/>
            <person name="Guttman D.S."/>
        </authorList>
    </citation>
    <scope>NUCLEOTIDE SEQUENCE [LARGE SCALE GENOMIC DNA]</scope>
    <source>
        <strain evidence="2 3">ICMP 4330</strain>
    </source>
</reference>
<gene>
    <name evidence="2" type="ORF">ALQ28_04602</name>
</gene>
<dbReference type="InterPro" id="IPR021241">
    <property type="entry name" value="CsiV"/>
</dbReference>
<sequence length="179" mass="19845">MKDSRMRLFRSLILLLTLVAPTAFADGSYQVEILLFRQNGEPASTRQLAPENWDKGAQRIDSSNERSPALNDLASKLQGSGNYQVLMQRAWQQTISTEPGKMAVSSGEEKLGHFPIEGTVSLAMARFTDIDAQFWVNQLDPHGVVISSERLKQTARVKNGELTYLDNGNLALLIKVSPL</sequence>
<name>A0A3M4BB64_9PSED</name>
<evidence type="ECO:0000313" key="2">
    <source>
        <dbReference type="EMBL" id="RMP16371.1"/>
    </source>
</evidence>
<organism evidence="2 3">
    <name type="scientific">Pseudomonas syringae pv. delphinii</name>
    <dbReference type="NCBI Taxonomy" id="192088"/>
    <lineage>
        <taxon>Bacteria</taxon>
        <taxon>Pseudomonadati</taxon>
        <taxon>Pseudomonadota</taxon>
        <taxon>Gammaproteobacteria</taxon>
        <taxon>Pseudomonadales</taxon>
        <taxon>Pseudomonadaceae</taxon>
        <taxon>Pseudomonas</taxon>
    </lineage>
</organism>
<dbReference type="AlphaFoldDB" id="A0A3M4BB64"/>
<evidence type="ECO:0008006" key="4">
    <source>
        <dbReference type="Google" id="ProtNLM"/>
    </source>
</evidence>
<feature type="signal peptide" evidence="1">
    <location>
        <begin position="1"/>
        <end position="25"/>
    </location>
</feature>
<dbReference type="Proteomes" id="UP000267908">
    <property type="component" value="Unassembled WGS sequence"/>
</dbReference>
<keyword evidence="1" id="KW-0732">Signal</keyword>